<organism evidence="1">
    <name type="scientific">Rhizophora mucronata</name>
    <name type="common">Asiatic mangrove</name>
    <dbReference type="NCBI Taxonomy" id="61149"/>
    <lineage>
        <taxon>Eukaryota</taxon>
        <taxon>Viridiplantae</taxon>
        <taxon>Streptophyta</taxon>
        <taxon>Embryophyta</taxon>
        <taxon>Tracheophyta</taxon>
        <taxon>Spermatophyta</taxon>
        <taxon>Magnoliopsida</taxon>
        <taxon>eudicotyledons</taxon>
        <taxon>Gunneridae</taxon>
        <taxon>Pentapetalae</taxon>
        <taxon>rosids</taxon>
        <taxon>fabids</taxon>
        <taxon>Malpighiales</taxon>
        <taxon>Rhizophoraceae</taxon>
        <taxon>Rhizophora</taxon>
    </lineage>
</organism>
<dbReference type="EMBL" id="GGEC01074727">
    <property type="protein sequence ID" value="MBX55211.1"/>
    <property type="molecule type" value="Transcribed_RNA"/>
</dbReference>
<evidence type="ECO:0000313" key="1">
    <source>
        <dbReference type="EMBL" id="MBX55211.1"/>
    </source>
</evidence>
<reference evidence="1" key="1">
    <citation type="submission" date="2018-02" db="EMBL/GenBank/DDBJ databases">
        <title>Rhizophora mucronata_Transcriptome.</title>
        <authorList>
            <person name="Meera S.P."/>
            <person name="Sreeshan A."/>
            <person name="Augustine A."/>
        </authorList>
    </citation>
    <scope>NUCLEOTIDE SEQUENCE</scope>
    <source>
        <tissue evidence="1">Leaf</tissue>
    </source>
</reference>
<protein>
    <submittedName>
        <fullName evidence="1">Uncharacterized protein</fullName>
    </submittedName>
</protein>
<accession>A0A2P2PKL2</accession>
<proteinExistence type="predicted"/>
<dbReference type="AlphaFoldDB" id="A0A2P2PKL2"/>
<name>A0A2P2PKL2_RHIMU</name>
<sequence length="26" mass="3405">MQNLYICKWKKFTTYFKLRIIKFDYL</sequence>